<dbReference type="InterPro" id="IPR015946">
    <property type="entry name" value="KH_dom-like_a/b"/>
</dbReference>
<dbReference type="Proteomes" id="UP000189933">
    <property type="component" value="Unassembled WGS sequence"/>
</dbReference>
<dbReference type="AlphaFoldDB" id="A0A1T4PZL2"/>
<dbReference type="Pfam" id="PF02566">
    <property type="entry name" value="OsmC"/>
    <property type="match status" value="1"/>
</dbReference>
<protein>
    <submittedName>
        <fullName evidence="1">Putative redox protein</fullName>
    </submittedName>
</protein>
<name>A0A1T4PZL2_9FIRM</name>
<dbReference type="RefSeq" id="WP_078665540.1">
    <property type="nucleotide sequence ID" value="NZ_FUXM01000015.1"/>
</dbReference>
<evidence type="ECO:0000313" key="2">
    <source>
        <dbReference type="Proteomes" id="UP000189933"/>
    </source>
</evidence>
<dbReference type="PANTHER" id="PTHR34352">
    <property type="entry name" value="PROTEIN YHFA"/>
    <property type="match status" value="1"/>
</dbReference>
<dbReference type="PANTHER" id="PTHR34352:SF1">
    <property type="entry name" value="PROTEIN YHFA"/>
    <property type="match status" value="1"/>
</dbReference>
<keyword evidence="2" id="KW-1185">Reference proteome</keyword>
<reference evidence="2" key="1">
    <citation type="submission" date="2017-02" db="EMBL/GenBank/DDBJ databases">
        <authorList>
            <person name="Varghese N."/>
            <person name="Submissions S."/>
        </authorList>
    </citation>
    <scope>NUCLEOTIDE SEQUENCE [LARGE SCALE GENOMIC DNA]</scope>
    <source>
        <strain evidence="2">DSM 16521</strain>
    </source>
</reference>
<dbReference type="SUPFAM" id="SSF82784">
    <property type="entry name" value="OsmC-like"/>
    <property type="match status" value="1"/>
</dbReference>
<dbReference type="OrthoDB" id="9804010at2"/>
<dbReference type="InterPro" id="IPR003718">
    <property type="entry name" value="OsmC/Ohr_fam"/>
</dbReference>
<sequence length="138" mass="15104">MKVNIKWQGKMHFLGRGAQEVDIPIDAAPAAGGEGKGASPMELLLMGVAGCTAIDIVSILEKMRLNLQDFVVEVEGERAADHPKVFTEITLVYRVWGEIPEEKLVKAIELSLDKYCSASNTVKGVAKINYRYEINGVV</sequence>
<dbReference type="InterPro" id="IPR036102">
    <property type="entry name" value="OsmC/Ohrsf"/>
</dbReference>
<organism evidence="1 2">
    <name type="scientific">Carboxydocella sporoproducens DSM 16521</name>
    <dbReference type="NCBI Taxonomy" id="1121270"/>
    <lineage>
        <taxon>Bacteria</taxon>
        <taxon>Bacillati</taxon>
        <taxon>Bacillota</taxon>
        <taxon>Clostridia</taxon>
        <taxon>Eubacteriales</taxon>
        <taxon>Clostridiales Family XVI. Incertae Sedis</taxon>
        <taxon>Carboxydocella</taxon>
    </lineage>
</organism>
<dbReference type="Gene3D" id="3.30.300.20">
    <property type="match status" value="1"/>
</dbReference>
<gene>
    <name evidence="1" type="ORF">SAMN02745885_01472</name>
</gene>
<proteinExistence type="predicted"/>
<accession>A0A1T4PZL2</accession>
<evidence type="ECO:0000313" key="1">
    <source>
        <dbReference type="EMBL" id="SJZ96972.1"/>
    </source>
</evidence>
<dbReference type="EMBL" id="FUXM01000015">
    <property type="protein sequence ID" value="SJZ96972.1"/>
    <property type="molecule type" value="Genomic_DNA"/>
</dbReference>